<organism evidence="4 5">
    <name type="scientific">Caenorhabditis tropicalis</name>
    <dbReference type="NCBI Taxonomy" id="1561998"/>
    <lineage>
        <taxon>Eukaryota</taxon>
        <taxon>Metazoa</taxon>
        <taxon>Ecdysozoa</taxon>
        <taxon>Nematoda</taxon>
        <taxon>Chromadorea</taxon>
        <taxon>Rhabditida</taxon>
        <taxon>Rhabditina</taxon>
        <taxon>Rhabditomorpha</taxon>
        <taxon>Rhabditoidea</taxon>
        <taxon>Rhabditidae</taxon>
        <taxon>Peloderinae</taxon>
        <taxon>Caenorhabditis</taxon>
    </lineage>
</organism>
<feature type="signal peptide" evidence="3">
    <location>
        <begin position="1"/>
        <end position="19"/>
    </location>
</feature>
<keyword evidence="3" id="KW-0732">Signal</keyword>
<sequence length="429" mass="49057">MDWKFVIFLLFVIMGDIEAEPRSRPEARIDEENAQFLCDLFACGRETDDDDDSNTSSYEVYLINFSMLFVGFCGGFLVSRRMSSRRNENGNSNRRVAANDHIEQTIADQFIRLGCQIELNQQVLDIFQSGFAQLHIKINELQQGKDNFENQLGEVTRERDNERDRNERITGIVENSFNKVGTLEKMFEGHVTAKGLRRVFLRSQCRNGIRRIRDLLQSTTENIHRTDQYEATSNTMMILSLVSIFFATLSVAFRQFNKEPPHLSWRDVALVPIMSIGFAGSSGAISDFLALIYRISRTIRPFVLIFLFGSLFHNFQSTGSGSDDELFSSENRSFLELIGSALEHEQGVPDDERKAIETIRTFLFGTIYSDMIAVHLQAVEETKYIVHLFLFISIAFVVGIRAHWGSYQIDDFQMNVPIVVLSIVALIIM</sequence>
<dbReference type="eggNOG" id="ENOG502TKG1">
    <property type="taxonomic scope" value="Eukaryota"/>
</dbReference>
<feature type="transmembrane region" description="Helical" evidence="2">
    <location>
        <begin position="384"/>
        <end position="400"/>
    </location>
</feature>
<evidence type="ECO:0000256" key="2">
    <source>
        <dbReference type="SAM" id="Phobius"/>
    </source>
</evidence>
<evidence type="ECO:0000313" key="4">
    <source>
        <dbReference type="Proteomes" id="UP000095282"/>
    </source>
</evidence>
<evidence type="ECO:0000256" key="1">
    <source>
        <dbReference type="SAM" id="Coils"/>
    </source>
</evidence>
<feature type="transmembrane region" description="Helical" evidence="2">
    <location>
        <begin position="412"/>
        <end position="428"/>
    </location>
</feature>
<evidence type="ECO:0000313" key="5">
    <source>
        <dbReference type="WBParaSite" id="Csp11.Scaffold629.g7721.t1"/>
    </source>
</evidence>
<feature type="transmembrane region" description="Helical" evidence="2">
    <location>
        <begin position="235"/>
        <end position="256"/>
    </location>
</feature>
<proteinExistence type="predicted"/>
<protein>
    <submittedName>
        <fullName evidence="5">t-SNARE coiled-coil homology domain-containing protein</fullName>
    </submittedName>
</protein>
<reference evidence="5" key="1">
    <citation type="submission" date="2016-11" db="UniProtKB">
        <authorList>
            <consortium name="WormBaseParasite"/>
        </authorList>
    </citation>
    <scope>IDENTIFICATION</scope>
</reference>
<dbReference type="WBParaSite" id="Csp11.Scaffold629.g7721.t1">
    <property type="protein sequence ID" value="Csp11.Scaffold629.g7721.t1"/>
    <property type="gene ID" value="Csp11.Scaffold629.g7721"/>
</dbReference>
<keyword evidence="2" id="KW-0472">Membrane</keyword>
<accession>A0A1I7UBQ8</accession>
<keyword evidence="1" id="KW-0175">Coiled coil</keyword>
<feature type="transmembrane region" description="Helical" evidence="2">
    <location>
        <begin position="60"/>
        <end position="78"/>
    </location>
</feature>
<feature type="coiled-coil region" evidence="1">
    <location>
        <begin position="131"/>
        <end position="165"/>
    </location>
</feature>
<evidence type="ECO:0000256" key="3">
    <source>
        <dbReference type="SAM" id="SignalP"/>
    </source>
</evidence>
<keyword evidence="4" id="KW-1185">Reference proteome</keyword>
<keyword evidence="2" id="KW-0812">Transmembrane</keyword>
<feature type="transmembrane region" description="Helical" evidence="2">
    <location>
        <begin position="268"/>
        <end position="292"/>
    </location>
</feature>
<dbReference type="Proteomes" id="UP000095282">
    <property type="component" value="Unplaced"/>
</dbReference>
<dbReference type="AlphaFoldDB" id="A0A1I7UBQ8"/>
<keyword evidence="2" id="KW-1133">Transmembrane helix</keyword>
<feature type="chain" id="PRO_5009308784" evidence="3">
    <location>
        <begin position="20"/>
        <end position="429"/>
    </location>
</feature>
<name>A0A1I7UBQ8_9PELO</name>